<accession>U1M1S7</accession>
<keyword evidence="3" id="KW-1185">Reference proteome</keyword>
<evidence type="ECO:0000259" key="1">
    <source>
        <dbReference type="SMART" id="SM00860"/>
    </source>
</evidence>
<proteinExistence type="predicted"/>
<reference evidence="2 3" key="1">
    <citation type="journal article" date="2011" name="Stand. Genomic Sci.">
        <title>High quality draft genome sequence of Segniliparus rugosus CDC 945(T)= (ATCC BAA-974(T)).</title>
        <authorList>
            <person name="Earl A.M."/>
            <person name="Desjardins C.A."/>
            <person name="Fitzgerald M.G."/>
            <person name="Arachchi H.M."/>
            <person name="Zeng Q."/>
            <person name="Mehta T."/>
            <person name="Griggs A."/>
            <person name="Birren B.W."/>
            <person name="Toney N.C."/>
            <person name="Carr J."/>
            <person name="Posey J."/>
            <person name="Butler W.R."/>
        </authorList>
    </citation>
    <scope>NUCLEOTIDE SEQUENCE [LARGE SCALE GENOMIC DNA]</scope>
    <source>
        <strain evidence="3">ATCC BAA-974 / DSM 45345 / CCUG 50838 / CIP 108380 / JCM 13579 / CDC 945</strain>
    </source>
</reference>
<dbReference type="AlphaFoldDB" id="U1M1S7"/>
<dbReference type="eggNOG" id="ENOG5033MA9">
    <property type="taxonomic scope" value="Bacteria"/>
</dbReference>
<dbReference type="SUPFAM" id="SSF160631">
    <property type="entry name" value="SMI1/KNR4-like"/>
    <property type="match status" value="1"/>
</dbReference>
<dbReference type="STRING" id="679197.HMPREF9336_04218"/>
<dbReference type="InterPro" id="IPR018958">
    <property type="entry name" value="Knr4/Smi1-like_dom"/>
</dbReference>
<gene>
    <name evidence="2" type="ORF">HMPREF9336_04218</name>
</gene>
<name>U1M1S7_SEGRC</name>
<dbReference type="InterPro" id="IPR037883">
    <property type="entry name" value="Knr4/Smi1-like_sf"/>
</dbReference>
<dbReference type="Pfam" id="PF09346">
    <property type="entry name" value="SMI1_KNR4"/>
    <property type="match status" value="1"/>
</dbReference>
<organism evidence="2 3">
    <name type="scientific">Segniliparus rugosus (strain ATCC BAA-974 / DSM 45345 / CCUG 50838 / CIP 108380 / JCM 13579 / CDC 945)</name>
    <dbReference type="NCBI Taxonomy" id="679197"/>
    <lineage>
        <taxon>Bacteria</taxon>
        <taxon>Bacillati</taxon>
        <taxon>Actinomycetota</taxon>
        <taxon>Actinomycetes</taxon>
        <taxon>Mycobacteriales</taxon>
        <taxon>Segniliparaceae</taxon>
        <taxon>Segniliparus</taxon>
    </lineage>
</organism>
<dbReference type="HOGENOM" id="CLU_1592772_0_0_11"/>
<dbReference type="SMART" id="SM00860">
    <property type="entry name" value="SMI1_KNR4"/>
    <property type="match status" value="1"/>
</dbReference>
<evidence type="ECO:0000313" key="3">
    <source>
        <dbReference type="Proteomes" id="UP000004816"/>
    </source>
</evidence>
<protein>
    <recommendedName>
        <fullName evidence="1">Knr4/Smi1-like domain-containing protein</fullName>
    </recommendedName>
</protein>
<evidence type="ECO:0000313" key="2">
    <source>
        <dbReference type="EMBL" id="ERG69327.1"/>
    </source>
</evidence>
<dbReference type="RefSeq" id="WP_021030348.1">
    <property type="nucleotide sequence ID" value="NZ_KI391953.1"/>
</dbReference>
<sequence length="161" mass="18139">MWRAPPAPAYAQPPLTDESLEAVGRQLGVRLPESLVELLRFQNGGLLQVEFSKERGHNVTHYVIRGVGPNDPRIEKQAWWHENPDFSPRPMQAEWLIPFDGGGHWDLCLDYRRSPTDPTGLRTCPATVVVDSECGPHESCESFVAASFDDYLDQLVPADDW</sequence>
<feature type="domain" description="Knr4/Smi1-like" evidence="1">
    <location>
        <begin position="14"/>
        <end position="154"/>
    </location>
</feature>
<dbReference type="Proteomes" id="UP000004816">
    <property type="component" value="Unassembled WGS sequence"/>
</dbReference>
<comment type="caution">
    <text evidence="2">The sequence shown here is derived from an EMBL/GenBank/DDBJ whole genome shotgun (WGS) entry which is preliminary data.</text>
</comment>
<dbReference type="Gene3D" id="3.40.1580.10">
    <property type="entry name" value="SMI1/KNR4-like"/>
    <property type="match status" value="1"/>
</dbReference>
<dbReference type="EMBL" id="ACZI02000002">
    <property type="protein sequence ID" value="ERG69327.1"/>
    <property type="molecule type" value="Genomic_DNA"/>
</dbReference>